<dbReference type="SUPFAM" id="SSF64263">
    <property type="entry name" value="Prokaryotic ribosomal protein L17"/>
    <property type="match status" value="1"/>
</dbReference>
<dbReference type="Pfam" id="PF01196">
    <property type="entry name" value="Ribosomal_L17"/>
    <property type="match status" value="1"/>
</dbReference>
<comment type="caution">
    <text evidence="6">The sequence shown here is derived from an EMBL/GenBank/DDBJ whole genome shotgun (WGS) entry which is preliminary data.</text>
</comment>
<keyword evidence="3 4" id="KW-0687">Ribonucleoprotein</keyword>
<dbReference type="Gene3D" id="3.90.1030.10">
    <property type="entry name" value="Ribosomal protein L17"/>
    <property type="match status" value="1"/>
</dbReference>
<evidence type="ECO:0000256" key="1">
    <source>
        <dbReference type="ARBA" id="ARBA00008777"/>
    </source>
</evidence>
<dbReference type="EMBL" id="PEYM01000077">
    <property type="protein sequence ID" value="PIS29630.1"/>
    <property type="molecule type" value="Genomic_DNA"/>
</dbReference>
<dbReference type="HAMAP" id="MF_01368">
    <property type="entry name" value="Ribosomal_bL17"/>
    <property type="match status" value="1"/>
</dbReference>
<comment type="similarity">
    <text evidence="1 4 5">Belongs to the bacterial ribosomal protein bL17 family.</text>
</comment>
<accession>A0A2H0XXH0</accession>
<evidence type="ECO:0000256" key="4">
    <source>
        <dbReference type="HAMAP-Rule" id="MF_01368"/>
    </source>
</evidence>
<sequence>MRHRRGNKKLARPADQRLALLRSIVRSLFIHDKITVTLTRAKEARRLAEKVIAITKKNTLTARRQVEAVFGEKAIVTKIFKTFPERFEGRAGGYTRISKVGFRKGDAASLAVLELL</sequence>
<evidence type="ECO:0000256" key="5">
    <source>
        <dbReference type="RuleBase" id="RU000660"/>
    </source>
</evidence>
<comment type="subunit">
    <text evidence="4">Part of the 50S ribosomal subunit. Contacts protein L32.</text>
</comment>
<dbReference type="NCBIfam" id="TIGR00059">
    <property type="entry name" value="L17"/>
    <property type="match status" value="1"/>
</dbReference>
<dbReference type="GO" id="GO:0022625">
    <property type="term" value="C:cytosolic large ribosomal subunit"/>
    <property type="evidence" value="ECO:0007669"/>
    <property type="project" value="TreeGrafter"/>
</dbReference>
<protein>
    <recommendedName>
        <fullName evidence="4">Large ribosomal subunit protein bL17</fullName>
    </recommendedName>
</protein>
<evidence type="ECO:0000256" key="3">
    <source>
        <dbReference type="ARBA" id="ARBA00023274"/>
    </source>
</evidence>
<reference evidence="6 7" key="1">
    <citation type="submission" date="2017-09" db="EMBL/GenBank/DDBJ databases">
        <title>Depth-based differentiation of microbial function through sediment-hosted aquifers and enrichment of novel symbionts in the deep terrestrial subsurface.</title>
        <authorList>
            <person name="Probst A.J."/>
            <person name="Ladd B."/>
            <person name="Jarett J.K."/>
            <person name="Geller-Mcgrath D.E."/>
            <person name="Sieber C.M."/>
            <person name="Emerson J.B."/>
            <person name="Anantharaman K."/>
            <person name="Thomas B.C."/>
            <person name="Malmstrom R."/>
            <person name="Stieglmeier M."/>
            <person name="Klingl A."/>
            <person name="Woyke T."/>
            <person name="Ryan C.M."/>
            <person name="Banfield J.F."/>
        </authorList>
    </citation>
    <scope>NUCLEOTIDE SEQUENCE [LARGE SCALE GENOMIC DNA]</scope>
    <source>
        <strain evidence="6">CG08_land_8_20_14_0_20_45_16</strain>
    </source>
</reference>
<proteinExistence type="inferred from homology"/>
<dbReference type="AlphaFoldDB" id="A0A2H0XXH0"/>
<dbReference type="InterPro" id="IPR000456">
    <property type="entry name" value="Ribosomal_bL17"/>
</dbReference>
<keyword evidence="2 4" id="KW-0689">Ribosomal protein</keyword>
<evidence type="ECO:0000313" key="7">
    <source>
        <dbReference type="Proteomes" id="UP000231343"/>
    </source>
</evidence>
<dbReference type="PANTHER" id="PTHR14413">
    <property type="entry name" value="RIBOSOMAL PROTEIN L17"/>
    <property type="match status" value="1"/>
</dbReference>
<organism evidence="6 7">
    <name type="scientific">Candidatus Saganbacteria bacterium CG08_land_8_20_14_0_20_45_16</name>
    <dbReference type="NCBI Taxonomy" id="2014293"/>
    <lineage>
        <taxon>Bacteria</taxon>
        <taxon>Bacillati</taxon>
        <taxon>Saganbacteria</taxon>
    </lineage>
</organism>
<dbReference type="GO" id="GO:0006412">
    <property type="term" value="P:translation"/>
    <property type="evidence" value="ECO:0007669"/>
    <property type="project" value="UniProtKB-UniRule"/>
</dbReference>
<name>A0A2H0XXH0_UNCSA</name>
<dbReference type="Proteomes" id="UP000231343">
    <property type="component" value="Unassembled WGS sequence"/>
</dbReference>
<dbReference type="GO" id="GO:0003735">
    <property type="term" value="F:structural constituent of ribosome"/>
    <property type="evidence" value="ECO:0007669"/>
    <property type="project" value="InterPro"/>
</dbReference>
<gene>
    <name evidence="4" type="primary">rplQ</name>
    <name evidence="6" type="ORF">COT42_04875</name>
</gene>
<evidence type="ECO:0000313" key="6">
    <source>
        <dbReference type="EMBL" id="PIS29630.1"/>
    </source>
</evidence>
<evidence type="ECO:0000256" key="2">
    <source>
        <dbReference type="ARBA" id="ARBA00022980"/>
    </source>
</evidence>
<dbReference type="InterPro" id="IPR036373">
    <property type="entry name" value="Ribosomal_bL17_sf"/>
</dbReference>
<dbReference type="PANTHER" id="PTHR14413:SF16">
    <property type="entry name" value="LARGE RIBOSOMAL SUBUNIT PROTEIN BL17M"/>
    <property type="match status" value="1"/>
</dbReference>